<organism evidence="2 3">
    <name type="scientific">Pseudomonas syringae pv. spinaceae</name>
    <dbReference type="NCBI Taxonomy" id="264459"/>
    <lineage>
        <taxon>Bacteria</taxon>
        <taxon>Pseudomonadati</taxon>
        <taxon>Pseudomonadota</taxon>
        <taxon>Gammaproteobacteria</taxon>
        <taxon>Pseudomonadales</taxon>
        <taxon>Pseudomonadaceae</taxon>
        <taxon>Pseudomonas</taxon>
        <taxon>Pseudomonas syringae</taxon>
    </lineage>
</organism>
<protein>
    <submittedName>
        <fullName evidence="2">Sensory box protein/response regulator</fullName>
    </submittedName>
</protein>
<comment type="caution">
    <text evidence="2">The sequence shown here is derived from an EMBL/GenBank/DDBJ whole genome shotgun (WGS) entry which is preliminary data.</text>
</comment>
<dbReference type="PANTHER" id="PTHR33121">
    <property type="entry name" value="CYCLIC DI-GMP PHOSPHODIESTERASE PDEF"/>
    <property type="match status" value="1"/>
</dbReference>
<dbReference type="InterPro" id="IPR050706">
    <property type="entry name" value="Cyclic-di-GMP_PDE-like"/>
</dbReference>
<feature type="domain" description="EAL" evidence="1">
    <location>
        <begin position="1"/>
        <end position="97"/>
    </location>
</feature>
<dbReference type="EMBL" id="LJRI01001024">
    <property type="protein sequence ID" value="KPY79055.1"/>
    <property type="molecule type" value="Genomic_DNA"/>
</dbReference>
<dbReference type="PROSITE" id="PS50883">
    <property type="entry name" value="EAL"/>
    <property type="match status" value="1"/>
</dbReference>
<evidence type="ECO:0000313" key="3">
    <source>
        <dbReference type="Proteomes" id="UP000050384"/>
    </source>
</evidence>
<accession>A0A0Q0E0U2</accession>
<dbReference type="GO" id="GO:0071111">
    <property type="term" value="F:cyclic-guanylate-specific phosphodiesterase activity"/>
    <property type="evidence" value="ECO:0007669"/>
    <property type="project" value="InterPro"/>
</dbReference>
<evidence type="ECO:0000313" key="2">
    <source>
        <dbReference type="EMBL" id="KPY79055.1"/>
    </source>
</evidence>
<dbReference type="PANTHER" id="PTHR33121:SF70">
    <property type="entry name" value="SIGNALING PROTEIN YKOW"/>
    <property type="match status" value="1"/>
</dbReference>
<dbReference type="Proteomes" id="UP000050384">
    <property type="component" value="Unassembled WGS sequence"/>
</dbReference>
<sequence length="101" mass="11250">FGTGYSSLAYLRRFPIDKLKIDIAFIREVTSNPQDAAIARAIIELAHSLGLKVIAEGVETPEQLAFLRDNQCDQIQGYLISKPLPLAELETFLSTPERQFG</sequence>
<feature type="non-terminal residue" evidence="2">
    <location>
        <position position="1"/>
    </location>
</feature>
<dbReference type="InterPro" id="IPR035919">
    <property type="entry name" value="EAL_sf"/>
</dbReference>
<evidence type="ECO:0000259" key="1">
    <source>
        <dbReference type="PROSITE" id="PS50883"/>
    </source>
</evidence>
<dbReference type="SMART" id="SM00052">
    <property type="entry name" value="EAL"/>
    <property type="match status" value="1"/>
</dbReference>
<dbReference type="Gene3D" id="3.20.20.450">
    <property type="entry name" value="EAL domain"/>
    <property type="match status" value="1"/>
</dbReference>
<dbReference type="RefSeq" id="WP_144434772.1">
    <property type="nucleotide sequence ID" value="NZ_LJRI01001024.1"/>
</dbReference>
<name>A0A0Q0E0U2_PSESX</name>
<proteinExistence type="predicted"/>
<gene>
    <name evidence="2" type="ORF">ALO94_01090</name>
</gene>
<dbReference type="CDD" id="cd01948">
    <property type="entry name" value="EAL"/>
    <property type="match status" value="1"/>
</dbReference>
<dbReference type="Pfam" id="PF00563">
    <property type="entry name" value="EAL"/>
    <property type="match status" value="1"/>
</dbReference>
<dbReference type="AlphaFoldDB" id="A0A0Q0E0U2"/>
<dbReference type="SUPFAM" id="SSF141868">
    <property type="entry name" value="EAL domain-like"/>
    <property type="match status" value="1"/>
</dbReference>
<dbReference type="InterPro" id="IPR001633">
    <property type="entry name" value="EAL_dom"/>
</dbReference>
<dbReference type="PATRIC" id="fig|264459.3.peg.1963"/>
<reference evidence="2 3" key="1">
    <citation type="submission" date="2015-09" db="EMBL/GenBank/DDBJ databases">
        <title>Genome announcement of multiple Pseudomonas syringae strains.</title>
        <authorList>
            <person name="Thakur S."/>
            <person name="Wang P.W."/>
            <person name="Gong Y."/>
            <person name="Weir B.S."/>
            <person name="Guttman D.S."/>
        </authorList>
    </citation>
    <scope>NUCLEOTIDE SEQUENCE [LARGE SCALE GENOMIC DNA]</scope>
    <source>
        <strain evidence="2 3">ICMP16929</strain>
    </source>
</reference>